<keyword evidence="6" id="KW-0012">Acyltransferase</keyword>
<evidence type="ECO:0000313" key="6">
    <source>
        <dbReference type="EMBL" id="WMS85699.1"/>
    </source>
</evidence>
<comment type="domain">
    <text evidence="3">2 residues (Tyr-72 and Arg-75) present in a large hydrophobic pocket are probably involved in substrate specificity. They are important for desuccinylation activity, but dispensable for deacetylation activity.</text>
</comment>
<feature type="active site" description="Proton acceptor" evidence="3 4">
    <location>
        <position position="123"/>
    </location>
</feature>
<feature type="binding site" evidence="3">
    <location>
        <position position="72"/>
    </location>
    <ligand>
        <name>substrate</name>
    </ligand>
</feature>
<gene>
    <name evidence="3" type="primary">cobB</name>
    <name evidence="6" type="ORF">Q9312_10780</name>
</gene>
<dbReference type="EC" id="2.3.1.286" evidence="3"/>
<evidence type="ECO:0000313" key="7">
    <source>
        <dbReference type="Proteomes" id="UP001239782"/>
    </source>
</evidence>
<feature type="binding site" evidence="3 4">
    <location>
        <position position="136"/>
    </location>
    <ligand>
        <name>Zn(2+)</name>
        <dbReference type="ChEBI" id="CHEBI:29105"/>
    </ligand>
</feature>
<dbReference type="SUPFAM" id="SSF52467">
    <property type="entry name" value="DHS-like NAD/FAD-binding domain"/>
    <property type="match status" value="1"/>
</dbReference>
<comment type="subcellular location">
    <subcellularLocation>
        <location evidence="3">Cytoplasm</location>
    </subcellularLocation>
</comment>
<dbReference type="KEGG" id="plei:Q9312_10780"/>
<feature type="binding site" evidence="3">
    <location>
        <position position="237"/>
    </location>
    <ligand>
        <name>NAD(+)</name>
        <dbReference type="ChEBI" id="CHEBI:57540"/>
    </ligand>
</feature>
<evidence type="ECO:0000256" key="2">
    <source>
        <dbReference type="ARBA" id="ARBA00023027"/>
    </source>
</evidence>
<evidence type="ECO:0000259" key="5">
    <source>
        <dbReference type="PROSITE" id="PS50305"/>
    </source>
</evidence>
<name>A0AA51RQN8_9GAMM</name>
<dbReference type="GO" id="GO:0036055">
    <property type="term" value="F:protein-succinyllysine desuccinylase activity"/>
    <property type="evidence" value="ECO:0007669"/>
    <property type="project" value="UniProtKB-UniRule"/>
</dbReference>
<keyword evidence="1 6" id="KW-0808">Transferase</keyword>
<comment type="cofactor">
    <cofactor evidence="3">
        <name>Zn(2+)</name>
        <dbReference type="ChEBI" id="CHEBI:29105"/>
    </cofactor>
    <text evidence="3">Binds 1 zinc ion per subunit.</text>
</comment>
<keyword evidence="2 3" id="KW-0520">NAD</keyword>
<feature type="binding site" evidence="3">
    <location>
        <begin position="105"/>
        <end position="108"/>
    </location>
    <ligand>
        <name>NAD(+)</name>
        <dbReference type="ChEBI" id="CHEBI:57540"/>
    </ligand>
</feature>
<dbReference type="EMBL" id="CP133548">
    <property type="protein sequence ID" value="WMS85699.1"/>
    <property type="molecule type" value="Genomic_DNA"/>
</dbReference>
<dbReference type="GO" id="GO:0008270">
    <property type="term" value="F:zinc ion binding"/>
    <property type="evidence" value="ECO:0007669"/>
    <property type="project" value="UniProtKB-UniRule"/>
</dbReference>
<dbReference type="Pfam" id="PF02146">
    <property type="entry name" value="SIR2"/>
    <property type="match status" value="1"/>
</dbReference>
<dbReference type="GO" id="GO:0017136">
    <property type="term" value="F:histone deacetylase activity, NAD-dependent"/>
    <property type="evidence" value="ECO:0007669"/>
    <property type="project" value="TreeGrafter"/>
</dbReference>
<dbReference type="AlphaFoldDB" id="A0AA51RQN8"/>
<dbReference type="Proteomes" id="UP001239782">
    <property type="component" value="Chromosome"/>
</dbReference>
<dbReference type="InterPro" id="IPR027546">
    <property type="entry name" value="Sirtuin_class_III"/>
</dbReference>
<sequence length="249" mass="27330">MLKTQEKMLMNLYDTFMTAKRLVVMTGAGVSAESGIATFRGDQDSYWSRFDPYQLASAEGFIEAPQRVWDWYQWRRSQVGAAQPNAAHYGLAELAQSVPLFLITQNVDGLHHRAGSQQVCELHGRLMMNRCFNPSCGYREDAIDFSAPLITCPRCQSAYLRPDVVWFGESLSASSIQQSEAATTECDVFVSIGTSAQVYPAAGFAQIAAASGAQLIEINPEATALTSQVDWVIAEPAGKVFEGLRSLLK</sequence>
<keyword evidence="3" id="KW-0963">Cytoplasm</keyword>
<dbReference type="InterPro" id="IPR026590">
    <property type="entry name" value="Ssirtuin_cat_dom"/>
</dbReference>
<keyword evidence="3 4" id="KW-0479">Metal-binding</keyword>
<evidence type="ECO:0000256" key="4">
    <source>
        <dbReference type="PROSITE-ProRule" id="PRU00236"/>
    </source>
</evidence>
<comment type="catalytic activity">
    <reaction evidence="3">
        <text>N(6)-acetyl-L-lysyl-[protein] + NAD(+) + H2O = 2''-O-acetyl-ADP-D-ribose + nicotinamide + L-lysyl-[protein]</text>
        <dbReference type="Rhea" id="RHEA:43636"/>
        <dbReference type="Rhea" id="RHEA-COMP:9752"/>
        <dbReference type="Rhea" id="RHEA-COMP:10731"/>
        <dbReference type="ChEBI" id="CHEBI:15377"/>
        <dbReference type="ChEBI" id="CHEBI:17154"/>
        <dbReference type="ChEBI" id="CHEBI:29969"/>
        <dbReference type="ChEBI" id="CHEBI:57540"/>
        <dbReference type="ChEBI" id="CHEBI:61930"/>
        <dbReference type="ChEBI" id="CHEBI:83767"/>
        <dbReference type="EC" id="2.3.1.286"/>
    </reaction>
</comment>
<dbReference type="GO" id="GO:0070403">
    <property type="term" value="F:NAD+ binding"/>
    <property type="evidence" value="ECO:0007669"/>
    <property type="project" value="UniProtKB-UniRule"/>
</dbReference>
<reference evidence="6 7" key="1">
    <citation type="submission" date="2023-08" db="EMBL/GenBank/DDBJ databases">
        <title>Pleionea litopenaei sp. nov., isolated from stomach of juvenile Litopenaeus vannamei.</title>
        <authorList>
            <person name="Rho A.M."/>
            <person name="Hwang C.Y."/>
        </authorList>
    </citation>
    <scope>NUCLEOTIDE SEQUENCE [LARGE SCALE GENOMIC DNA]</scope>
    <source>
        <strain evidence="6 7">HL-JVS1</strain>
    </source>
</reference>
<keyword evidence="3 4" id="KW-0862">Zinc</keyword>
<feature type="binding site" evidence="3 4">
    <location>
        <position position="131"/>
    </location>
    <ligand>
        <name>Zn(2+)</name>
        <dbReference type="ChEBI" id="CHEBI:29105"/>
    </ligand>
</feature>
<feature type="domain" description="Deacetylase sirtuin-type" evidence="5">
    <location>
        <begin position="2"/>
        <end position="249"/>
    </location>
</feature>
<feature type="binding site" evidence="3">
    <location>
        <position position="75"/>
    </location>
    <ligand>
        <name>substrate</name>
    </ligand>
</feature>
<dbReference type="NCBIfam" id="NF001753">
    <property type="entry name" value="PRK00481.1-3"/>
    <property type="match status" value="1"/>
</dbReference>
<dbReference type="InterPro" id="IPR050134">
    <property type="entry name" value="NAD-dep_sirtuin_deacylases"/>
</dbReference>
<evidence type="ECO:0000256" key="3">
    <source>
        <dbReference type="HAMAP-Rule" id="MF_01121"/>
    </source>
</evidence>
<accession>A0AA51RQN8</accession>
<dbReference type="PROSITE" id="PS50305">
    <property type="entry name" value="SIRTUIN"/>
    <property type="match status" value="1"/>
</dbReference>
<comment type="similarity">
    <text evidence="3">Belongs to the sirtuin family. Class III subfamily.</text>
</comment>
<feature type="binding site" evidence="3 4">
    <location>
        <position position="155"/>
    </location>
    <ligand>
        <name>Zn(2+)</name>
        <dbReference type="ChEBI" id="CHEBI:29105"/>
    </ligand>
</feature>
<dbReference type="GO" id="GO:0005737">
    <property type="term" value="C:cytoplasm"/>
    <property type="evidence" value="ECO:0007669"/>
    <property type="project" value="UniProtKB-SubCell"/>
</dbReference>
<dbReference type="InterPro" id="IPR026591">
    <property type="entry name" value="Sirtuin_cat_small_dom_sf"/>
</dbReference>
<protein>
    <recommendedName>
        <fullName evidence="3">NAD-dependent protein deacylase</fullName>
        <ecNumber evidence="3">2.3.1.286</ecNumber>
    </recommendedName>
    <alternativeName>
        <fullName evidence="3">Regulatory protein SIR2 homolog</fullName>
    </alternativeName>
</protein>
<feature type="binding site" evidence="3">
    <location>
        <begin position="193"/>
        <end position="195"/>
    </location>
    <ligand>
        <name>NAD(+)</name>
        <dbReference type="ChEBI" id="CHEBI:57540"/>
    </ligand>
</feature>
<dbReference type="InterPro" id="IPR029035">
    <property type="entry name" value="DHS-like_NAD/FAD-binding_dom"/>
</dbReference>
<proteinExistence type="inferred from homology"/>
<comment type="caution">
    <text evidence="3">Lacks conserved residue(s) required for the propagation of feature annotation.</text>
</comment>
<comment type="catalytic activity">
    <reaction evidence="3">
        <text>N(6)-succinyl-L-lysyl-[protein] + NAD(+) + H2O = 2''-O-succinyl-ADP-D-ribose + nicotinamide + L-lysyl-[protein]</text>
        <dbReference type="Rhea" id="RHEA:47668"/>
        <dbReference type="Rhea" id="RHEA-COMP:9752"/>
        <dbReference type="Rhea" id="RHEA-COMP:11877"/>
        <dbReference type="ChEBI" id="CHEBI:15377"/>
        <dbReference type="ChEBI" id="CHEBI:17154"/>
        <dbReference type="ChEBI" id="CHEBI:29969"/>
        <dbReference type="ChEBI" id="CHEBI:57540"/>
        <dbReference type="ChEBI" id="CHEBI:87830"/>
        <dbReference type="ChEBI" id="CHEBI:87832"/>
    </reaction>
</comment>
<feature type="binding site" evidence="3">
    <location>
        <begin position="219"/>
        <end position="221"/>
    </location>
    <ligand>
        <name>NAD(+)</name>
        <dbReference type="ChEBI" id="CHEBI:57540"/>
    </ligand>
</feature>
<dbReference type="PANTHER" id="PTHR11085">
    <property type="entry name" value="NAD-DEPENDENT PROTEIN DEACYLASE SIRTUIN-5, MITOCHONDRIAL-RELATED"/>
    <property type="match status" value="1"/>
</dbReference>
<evidence type="ECO:0000256" key="1">
    <source>
        <dbReference type="ARBA" id="ARBA00022679"/>
    </source>
</evidence>
<dbReference type="PANTHER" id="PTHR11085:SF4">
    <property type="entry name" value="NAD-DEPENDENT PROTEIN DEACYLASE"/>
    <property type="match status" value="1"/>
</dbReference>
<comment type="function">
    <text evidence="3">NAD-dependent lysine deacetylase and desuccinylase that specifically removes acetyl and succinyl groups on target proteins. Modulates the activities of several proteins which are inactive in their acylated form.</text>
</comment>
<dbReference type="Gene3D" id="3.40.50.1220">
    <property type="entry name" value="TPP-binding domain"/>
    <property type="match status" value="1"/>
</dbReference>
<keyword evidence="7" id="KW-1185">Reference proteome</keyword>
<dbReference type="HAMAP" id="MF_01121">
    <property type="entry name" value="Sirtuin_ClassIII"/>
    <property type="match status" value="1"/>
</dbReference>
<dbReference type="InterPro" id="IPR003000">
    <property type="entry name" value="Sirtuin"/>
</dbReference>
<dbReference type="Gene3D" id="3.30.1600.10">
    <property type="entry name" value="SIR2/SIRT2 'Small Domain"/>
    <property type="match status" value="1"/>
</dbReference>
<dbReference type="RefSeq" id="WP_309200852.1">
    <property type="nucleotide sequence ID" value="NZ_CP133548.1"/>
</dbReference>
<feature type="binding site" evidence="3 4">
    <location>
        <position position="152"/>
    </location>
    <ligand>
        <name>Zn(2+)</name>
        <dbReference type="ChEBI" id="CHEBI:29105"/>
    </ligand>
</feature>
<dbReference type="GO" id="GO:0036054">
    <property type="term" value="F:protein-malonyllysine demalonylase activity"/>
    <property type="evidence" value="ECO:0007669"/>
    <property type="project" value="InterPro"/>
</dbReference>
<organism evidence="6 7">
    <name type="scientific">Pleionea litopenaei</name>
    <dbReference type="NCBI Taxonomy" id="3070815"/>
    <lineage>
        <taxon>Bacteria</taxon>
        <taxon>Pseudomonadati</taxon>
        <taxon>Pseudomonadota</taxon>
        <taxon>Gammaproteobacteria</taxon>
        <taxon>Oceanospirillales</taxon>
        <taxon>Pleioneaceae</taxon>
        <taxon>Pleionea</taxon>
    </lineage>
</organism>